<organism evidence="1 2">
    <name type="scientific">Apiospora arundinis</name>
    <dbReference type="NCBI Taxonomy" id="335852"/>
    <lineage>
        <taxon>Eukaryota</taxon>
        <taxon>Fungi</taxon>
        <taxon>Dikarya</taxon>
        <taxon>Ascomycota</taxon>
        <taxon>Pezizomycotina</taxon>
        <taxon>Sordariomycetes</taxon>
        <taxon>Xylariomycetidae</taxon>
        <taxon>Amphisphaeriales</taxon>
        <taxon>Apiosporaceae</taxon>
        <taxon>Apiospora</taxon>
    </lineage>
</organism>
<reference evidence="1 2" key="1">
    <citation type="journal article" date="2024" name="IMA Fungus">
        <title>Apiospora arundinis, a panoply of carbohydrate-active enzymes and secondary metabolites.</title>
        <authorList>
            <person name="Sorensen T."/>
            <person name="Petersen C."/>
            <person name="Muurmann A.T."/>
            <person name="Christiansen J.V."/>
            <person name="Brundto M.L."/>
            <person name="Overgaard C.K."/>
            <person name="Boysen A.T."/>
            <person name="Wollenberg R.D."/>
            <person name="Larsen T.O."/>
            <person name="Sorensen J.L."/>
            <person name="Nielsen K.L."/>
            <person name="Sondergaard T.E."/>
        </authorList>
    </citation>
    <scope>NUCLEOTIDE SEQUENCE [LARGE SCALE GENOMIC DNA]</scope>
    <source>
        <strain evidence="1 2">AAU 773</strain>
    </source>
</reference>
<dbReference type="Proteomes" id="UP001390339">
    <property type="component" value="Unassembled WGS sequence"/>
</dbReference>
<gene>
    <name evidence="1" type="ORF">PGQ11_003064</name>
</gene>
<accession>A0ABR2J4J5</accession>
<sequence>MDHIPSPSAGARPSLNAPLLCTSICVPGQIRFVDFPSQFATTVLPRLERRSQPINHNLLNLVQSWLFFNVASEFFDREIDPSSFRGADASSGWVLCSLPLRQLRRDWIANQTLATPEEHRRTSLRCVNLLTQALYACERLEEERLDVKGLDLILISVRILLCTLAITTQAITGHPDVQHLIERLVLIPAHTDQTQLDHFPFLQHMVANGWCPHQIEFLLKTCCATTICYFAGMKRGTHPEHPNHQSCLHSDHCIIHKVDVEQHSRTHVSETCNCDPITIDEDKMMDIIEQNGIPLIECQMMLTNSSSIALVKHHPKMSYIAISHVWADGLGNPYSNAMSRCQLERLLSQIRAMKSPETRHEPIRLWIDTFCIPVVAAQEENYPADQADTHLHSHRNHGLKQKAIRMMTPIYAGADAVLALDSELQSTSPYDISFAELTARTHVCGWKGRAWTLQEGALAFKLGFQFSNGVLFTKEAQKMYNETIKVAMWNKNFDEHFQLLKDCRHSWFLPSVGRHRLDKVRSLRARDVQFMEVWNNLLGKSTTKCDDFFEIVAK</sequence>
<protein>
    <submittedName>
        <fullName evidence="1">HET domain-containing protein</fullName>
    </submittedName>
</protein>
<dbReference type="EMBL" id="JAPCWZ010000003">
    <property type="protein sequence ID" value="KAK8872550.1"/>
    <property type="molecule type" value="Genomic_DNA"/>
</dbReference>
<proteinExistence type="predicted"/>
<keyword evidence="2" id="KW-1185">Reference proteome</keyword>
<dbReference type="PANTHER" id="PTHR39596">
    <property type="match status" value="1"/>
</dbReference>
<comment type="caution">
    <text evidence="1">The sequence shown here is derived from an EMBL/GenBank/DDBJ whole genome shotgun (WGS) entry which is preliminary data.</text>
</comment>
<evidence type="ECO:0000313" key="2">
    <source>
        <dbReference type="Proteomes" id="UP001390339"/>
    </source>
</evidence>
<name>A0ABR2J4J5_9PEZI</name>
<dbReference type="PANTHER" id="PTHR39596:SF3">
    <property type="entry name" value="HETEROKARYON INCOMPATIBILITY DOMAIN-CONTAINING PROTEIN"/>
    <property type="match status" value="1"/>
</dbReference>
<evidence type="ECO:0000313" key="1">
    <source>
        <dbReference type="EMBL" id="KAK8872550.1"/>
    </source>
</evidence>